<dbReference type="VEuPathDB" id="TriTrypDB:LdBPK_353070.1"/>
<dbReference type="Pfam" id="PF03403">
    <property type="entry name" value="PAF-AH_p_II"/>
    <property type="match status" value="1"/>
</dbReference>
<dbReference type="Gene3D" id="3.40.50.1820">
    <property type="entry name" value="alpha/beta hydrolase"/>
    <property type="match status" value="1"/>
</dbReference>
<dbReference type="EC" id="3.1.1.47" evidence="1 5"/>
<evidence type="ECO:0000313" key="9">
    <source>
        <dbReference type="EMBL" id="CBZ38206.1"/>
    </source>
</evidence>
<evidence type="ECO:0000313" key="15">
    <source>
        <dbReference type="Proteomes" id="UP000318821"/>
    </source>
</evidence>
<keyword evidence="6" id="KW-0472">Membrane</keyword>
<keyword evidence="6" id="KW-1133">Transmembrane helix</keyword>
<evidence type="ECO:0000256" key="6">
    <source>
        <dbReference type="SAM" id="Phobius"/>
    </source>
</evidence>
<protein>
    <recommendedName>
        <fullName evidence="1 5">1-alkyl-2-acetylglycerophosphocholine esterase</fullName>
        <ecNumber evidence="1 5">3.1.1.47</ecNumber>
    </recommendedName>
</protein>
<dbReference type="SMR" id="A0A3Q8IPQ3"/>
<reference evidence="9 12" key="1">
    <citation type="journal article" date="2011" name="Genome Res.">
        <title>Whole genome sequencing of multiple Leishmania donovani clinical isolates provides insights into population structure and mechanisms of drug resistance.</title>
        <authorList>
            <person name="Downing T."/>
            <person name="Imamura H."/>
            <person name="Decuypere S."/>
            <person name="Clark T.G."/>
            <person name="Coombs G.H."/>
            <person name="Cotton J.A."/>
            <person name="Hilley J.D."/>
            <person name="de Doncker S."/>
            <person name="Maes I."/>
            <person name="Mottram J.C."/>
            <person name="Quail M.A."/>
            <person name="Rijal S."/>
            <person name="Sanders M."/>
            <person name="Schonian G."/>
            <person name="Stark O."/>
            <person name="Sundar S."/>
            <person name="Vanaerschot M."/>
            <person name="Hertz-Fowler C."/>
            <person name="Dujardin J.C."/>
            <person name="Berriman M."/>
        </authorList>
    </citation>
    <scope>NUCLEOTIDE SEQUENCE [LARGE SCALE GENOMIC DNA]</scope>
    <source>
        <strain evidence="9 12">BPK282A1</strain>
    </source>
</reference>
<dbReference type="KEGG" id="ldo:LDBPK_353070"/>
<dbReference type="EMBL" id="RHLC01000003">
    <property type="protein sequence ID" value="TPP44570.1"/>
    <property type="molecule type" value="Genomic_DNA"/>
</dbReference>
<evidence type="ECO:0000313" key="11">
    <source>
        <dbReference type="EMBL" id="TPP48026.1"/>
    </source>
</evidence>
<evidence type="ECO:0000256" key="3">
    <source>
        <dbReference type="ARBA" id="ARBA00022963"/>
    </source>
</evidence>
<gene>
    <name evidence="11" type="ORF">CGC20_15200</name>
    <name evidence="10" type="ORF">CGC21_7015</name>
    <name evidence="9" type="ORF">LDBPK_353070</name>
    <name evidence="7" type="ORF">LdCL_350035600</name>
    <name evidence="8" type="ORF">LDHU3_35.3980</name>
</gene>
<keyword evidence="13" id="KW-1185">Reference proteome</keyword>
<dbReference type="VEuPathDB" id="TriTrypDB:LdCL_350035600"/>
<reference evidence="15" key="7">
    <citation type="submission" date="2019-02" db="EMBL/GenBank/DDBJ databases">
        <title>FDA dAtabase for Regulatory Grade micrObial Sequences (FDA-ARGOS): Supporting development and validation of Infectious Disease Dx tests.</title>
        <authorList>
            <person name="Duncan R."/>
            <person name="Fisher C."/>
            <person name="Tallon L."/>
            <person name="Sadzewicz L."/>
            <person name="Sengamalay N."/>
            <person name="Ott S."/>
            <person name="Godinez A."/>
            <person name="Nagaraj S."/>
            <person name="Vavikolanu K."/>
            <person name="Vyas G."/>
            <person name="Nadendla S."/>
            <person name="Aluvathingal J."/>
            <person name="Sichtig H."/>
        </authorList>
    </citation>
    <scope>NUCLEOTIDE SEQUENCE [LARGE SCALE GENOMIC DNA]</scope>
    <source>
        <strain evidence="15">FDAARGOS_360</strain>
    </source>
</reference>
<evidence type="ECO:0000313" key="14">
    <source>
        <dbReference type="Proteomes" id="UP000318447"/>
    </source>
</evidence>
<dbReference type="VEuPathDB" id="TriTrypDB:LDHU3_35.3980"/>
<evidence type="ECO:0000313" key="13">
    <source>
        <dbReference type="Proteomes" id="UP000274082"/>
    </source>
</evidence>
<dbReference type="InterPro" id="IPR016715">
    <property type="entry name" value="PAF_acetylhydro_eukaryote"/>
</dbReference>
<dbReference type="Proteomes" id="UP000274082">
    <property type="component" value="Chromosome 35"/>
</dbReference>
<accession>A0A3Q8IPQ3</accession>
<dbReference type="Proteomes" id="UP000318447">
    <property type="component" value="Unassembled WGS sequence"/>
</dbReference>
<dbReference type="Proteomes" id="UP000601710">
    <property type="component" value="Chromosome 35"/>
</dbReference>
<dbReference type="PANTHER" id="PTHR10272:SF0">
    <property type="entry name" value="PLATELET-ACTIVATING FACTOR ACETYLHYDROLASE"/>
    <property type="match status" value="1"/>
</dbReference>
<comment type="catalytic activity">
    <reaction evidence="5">
        <text>a 1-O-alkyl-2-acetyl-sn-glycero-3-phosphocholine + H2O = a 1-O-alkyl-sn-glycero-3-phosphocholine + acetate + H(+)</text>
        <dbReference type="Rhea" id="RHEA:17777"/>
        <dbReference type="ChEBI" id="CHEBI:15377"/>
        <dbReference type="ChEBI" id="CHEBI:15378"/>
        <dbReference type="ChEBI" id="CHEBI:30089"/>
        <dbReference type="ChEBI" id="CHEBI:30909"/>
        <dbReference type="ChEBI" id="CHEBI:36707"/>
        <dbReference type="EC" id="3.1.1.47"/>
    </reaction>
</comment>
<evidence type="ECO:0000256" key="1">
    <source>
        <dbReference type="ARBA" id="ARBA00013201"/>
    </source>
</evidence>
<evidence type="ECO:0000256" key="2">
    <source>
        <dbReference type="ARBA" id="ARBA00022801"/>
    </source>
</evidence>
<dbReference type="EMBL" id="LR812655">
    <property type="protein sequence ID" value="CAC5434327.1"/>
    <property type="molecule type" value="Genomic_DNA"/>
</dbReference>
<evidence type="ECO:0000313" key="7">
    <source>
        <dbReference type="EMBL" id="AYU83106.1"/>
    </source>
</evidence>
<dbReference type="GeneID" id="13387764"/>
<sequence length="453" mass="49821">MHPIFDYILSIHYLPAGSSVLLSCLAAAWGVDWKTCLMMTCVGSLVTCAAFYVQPLQCFSPLGGKFNVGTREVCGERGAMKPPVTIVYPTTSGTPRSGIQYIPFGERGYLAGMASYSKVPYALVKDLCLLRRKMRPDAEPAPLFQHDGIPRPMIVFSHGLAGFPHLYSTLLMDLAARGAVVFALSHMDGSAAFCRDAGREIRISLNTQVGWTTEDRAPQLEVRIRETLNTIKRIRSGELLLALGYDKETVDTYIAREPRVHLVGHSFGGATCLAAALNDTQDASERGGVSSVASTVVYDPWMIPLRKTMFYDKLTDRKQPVHFTTPTLQIFSEEWVRSKEQHAFFEEVKAIVDAQPRSTEESALVAAVDAKLKVMKTSWYTIKDYRGTGHLTCTDVSLFSPVLYRAAYMTASPRGCIVAFAADTLRFIEKVSGPLPLDTKLLNDSALAAALRG</sequence>
<feature type="transmembrane region" description="Helical" evidence="6">
    <location>
        <begin position="12"/>
        <end position="29"/>
    </location>
</feature>
<reference evidence="14" key="5">
    <citation type="submission" date="2019-02" db="EMBL/GenBank/DDBJ databases">
        <title>FDA dAtabase for Regulatory Grade micrObial Sequences (FDA-ARGOS): Supporting development and validation of Infectious Disease Dx tests.</title>
        <authorList>
            <person name="Duncan R."/>
            <person name="Fisher C."/>
            <person name="Tallon L."/>
            <person name="Sadzewicz L."/>
            <person name="Sengamalay N."/>
            <person name="Ott S."/>
            <person name="Godinez A."/>
            <person name="Nagaraj S."/>
            <person name="Vavikolanu K."/>
            <person name="Nadendla S."/>
            <person name="Aluvathingal J."/>
            <person name="Sichtig H."/>
        </authorList>
    </citation>
    <scope>NUCLEOTIDE SEQUENCE [LARGE SCALE GENOMIC DNA]</scope>
    <source>
        <strain evidence="14">FDAARGOS_361</strain>
    </source>
</reference>
<keyword evidence="3 5" id="KW-0442">Lipid degradation</keyword>
<proteinExistence type="predicted"/>
<reference evidence="9" key="2">
    <citation type="submission" date="2011-01" db="EMBL/GenBank/DDBJ databases">
        <authorList>
            <person name="Zhao B.P."/>
            <person name="Ren Z.A."/>
            <person name="Li C.D."/>
        </authorList>
    </citation>
    <scope>NUCLEOTIDE SEQUENCE</scope>
    <source>
        <strain evidence="9">BPK282A1</strain>
    </source>
</reference>
<keyword evidence="4 5" id="KW-0443">Lipid metabolism</keyword>
<dbReference type="OMA" id="MFYDKLT"/>
<dbReference type="Proteomes" id="UP000008980">
    <property type="component" value="Chromosome 35"/>
</dbReference>
<reference evidence="10" key="6">
    <citation type="submission" date="2019-02" db="EMBL/GenBank/DDBJ databases">
        <title>FDA dAtabase for Regulatory Grade micrObial Sequences (FDA-ARGOS): Supporting development and validation of Infectious Disease Dx tests.</title>
        <authorList>
            <person name="Duncan R."/>
            <person name="Fisher C."/>
            <person name="Tallon L.J."/>
            <person name="Sadzewicz L."/>
            <person name="Sengamalay N."/>
            <person name="Ott S."/>
            <person name="Godinez A."/>
            <person name="Nagaraj S."/>
            <person name="Nadendla S."/>
            <person name="Sichtig H."/>
        </authorList>
    </citation>
    <scope>NUCLEOTIDE SEQUENCE</scope>
    <source>
        <strain evidence="11">FDAARGOS_360</strain>
        <strain evidence="10">FDAARGOS_361</strain>
    </source>
</reference>
<dbReference type="EMBL" id="RHLD01000013">
    <property type="protein sequence ID" value="TPP48026.1"/>
    <property type="molecule type" value="Genomic_DNA"/>
</dbReference>
<dbReference type="EMBL" id="CP029534">
    <property type="protein sequence ID" value="AYU83106.1"/>
    <property type="molecule type" value="Genomic_DNA"/>
</dbReference>
<evidence type="ECO:0000313" key="10">
    <source>
        <dbReference type="EMBL" id="TPP44570.1"/>
    </source>
</evidence>
<evidence type="ECO:0000256" key="4">
    <source>
        <dbReference type="ARBA" id="ARBA00023098"/>
    </source>
</evidence>
<evidence type="ECO:0000256" key="5">
    <source>
        <dbReference type="PIRNR" id="PIRNR018169"/>
    </source>
</evidence>
<dbReference type="FunFam" id="3.40.50.1820:FF:000584">
    <property type="entry name" value="1-alkyl-2-acetylglycerophosphocholine esterase"/>
    <property type="match status" value="1"/>
</dbReference>
<dbReference type="EMBL" id="FR799622">
    <property type="protein sequence ID" value="CBZ38206.1"/>
    <property type="molecule type" value="Genomic_DNA"/>
</dbReference>
<dbReference type="GO" id="GO:0003847">
    <property type="term" value="F:1-alkyl-2-acetylglycerophosphocholine esterase activity"/>
    <property type="evidence" value="ECO:0007669"/>
    <property type="project" value="UniProtKB-UniRule"/>
</dbReference>
<dbReference type="GO" id="GO:0016042">
    <property type="term" value="P:lipid catabolic process"/>
    <property type="evidence" value="ECO:0007669"/>
    <property type="project" value="UniProtKB-KW"/>
</dbReference>
<dbReference type="PIRSF" id="PIRSF018169">
    <property type="entry name" value="PAF_acetylhydrolase"/>
    <property type="match status" value="1"/>
</dbReference>
<reference evidence="7 13" key="4">
    <citation type="journal article" date="2018" name="Sci. Rep.">
        <title>A complete Leishmania donovani reference genome identifies novel genetic variations associated with virulence.</title>
        <authorList>
            <person name="Lypaczewski P."/>
            <person name="Hoshizaki J."/>
            <person name="Zhang W.-W."/>
            <person name="McCall L.-I."/>
            <person name="Torcivia-Rodriguez J."/>
            <person name="Simonyan V."/>
            <person name="Kaur A."/>
            <person name="Dewar K."/>
            <person name="Matlashewski G."/>
        </authorList>
    </citation>
    <scope>NUCLEOTIDE SEQUENCE [LARGE SCALE GENOMIC DNA]</scope>
    <source>
        <strain evidence="7 13">LdCL</strain>
    </source>
</reference>
<evidence type="ECO:0000313" key="8">
    <source>
        <dbReference type="EMBL" id="CAC5434327.1"/>
    </source>
</evidence>
<dbReference type="PANTHER" id="PTHR10272">
    <property type="entry name" value="PLATELET-ACTIVATING FACTOR ACETYLHYDROLASE"/>
    <property type="match status" value="1"/>
</dbReference>
<organism evidence="7 13">
    <name type="scientific">Leishmania donovani</name>
    <dbReference type="NCBI Taxonomy" id="5661"/>
    <lineage>
        <taxon>Eukaryota</taxon>
        <taxon>Discoba</taxon>
        <taxon>Euglenozoa</taxon>
        <taxon>Kinetoplastea</taxon>
        <taxon>Metakinetoplastina</taxon>
        <taxon>Trypanosomatida</taxon>
        <taxon>Trypanosomatidae</taxon>
        <taxon>Leishmaniinae</taxon>
        <taxon>Leishmania</taxon>
    </lineage>
</organism>
<keyword evidence="6" id="KW-0812">Transmembrane</keyword>
<dbReference type="InterPro" id="IPR029058">
    <property type="entry name" value="AB_hydrolase_fold"/>
</dbReference>
<dbReference type="RefSeq" id="XP_003864886.1">
    <property type="nucleotide sequence ID" value="XM_003864838.1"/>
</dbReference>
<accession>E9BSH7</accession>
<dbReference type="SUPFAM" id="SSF53474">
    <property type="entry name" value="alpha/beta-Hydrolases"/>
    <property type="match status" value="1"/>
</dbReference>
<name>A0A3Q8IPQ3_LEIDO</name>
<keyword evidence="2 5" id="KW-0378">Hydrolase</keyword>
<reference evidence="8" key="8">
    <citation type="submission" date="2020-06" db="EMBL/GenBank/DDBJ databases">
        <authorList>
            <person name="Camacho E."/>
            <person name="Gonzalez-de la Fuente S."/>
            <person name="Rastrojo A."/>
            <person name="Peiro-Pastor R."/>
            <person name="Solana JC."/>
            <person name="Tabera L."/>
            <person name="Gamarro F."/>
            <person name="Carrasco-Ramiro F."/>
            <person name="Requena JM."/>
            <person name="Aguado B."/>
        </authorList>
    </citation>
    <scope>NUCLEOTIDE SEQUENCE</scope>
</reference>
<evidence type="ECO:0000313" key="12">
    <source>
        <dbReference type="Proteomes" id="UP000008980"/>
    </source>
</evidence>
<dbReference type="AlphaFoldDB" id="A0A3Q8IPQ3"/>
<dbReference type="OrthoDB" id="2363873at2759"/>
<dbReference type="Proteomes" id="UP000318821">
    <property type="component" value="Unassembled WGS sequence"/>
</dbReference>
<reference evidence="12" key="3">
    <citation type="submission" date="2011-02" db="EMBL/GenBank/DDBJ databases">
        <title>Whole genome sequencing of Leishmania donovani clinical lines reveals dynamic variation related to drug resistance.</title>
        <authorList>
            <person name="Downing T."/>
            <person name="Imamura H."/>
            <person name="Sanders M."/>
            <person name="Decuypere S."/>
            <person name="Hertz-Fowler C."/>
            <person name="Clark T.G."/>
            <person name="Rijal S."/>
            <person name="Sundar S."/>
            <person name="Quail M.A."/>
            <person name="De Doncker S."/>
            <person name="Maes I."/>
            <person name="Vanaerschot M."/>
            <person name="Stark O."/>
            <person name="Schonian G."/>
            <person name="Dujardin J.C."/>
            <person name="Berriman M."/>
        </authorList>
    </citation>
    <scope>NUCLEOTIDE SEQUENCE [LARGE SCALE GENOMIC DNA]</scope>
    <source>
        <strain evidence="12">BPK282A1</strain>
    </source>
</reference>